<dbReference type="SUPFAM" id="SSF51905">
    <property type="entry name" value="FAD/NAD(P)-binding domain"/>
    <property type="match status" value="1"/>
</dbReference>
<dbReference type="Pfam" id="PF00724">
    <property type="entry name" value="Oxidored_FMN"/>
    <property type="match status" value="1"/>
</dbReference>
<sequence>MTARAFTPVHIGTLELKHRIVMGSMHLNLERTDDGGAALAQFYRERALGGADLIITGGAAVSREGAGGRTYALVNEPESAPALARAVTAVHEAGGHLALQLFHAGRYAFEATFGLRPLAPSSVYSRFSRCEPEAMDEEQIQRTIADFAAGALRARELGFDAVEIMASEGYLINQFVSPLTNLRDDAWGGDAERRRRFPLAVLGAVRDAVGADFPVIVRTSGTDLMEGSSSDRELDDLAVALVAAGADALNVGIGWHESSVPTVQALVPHGHWLGVARRVREAVRAAGFEAPIVASNRVNSVPLADEALARGDADLVAMARPFLADPRIVSTSRARRLELVNTCIGCNEACLDRSFGDEPVSCLVNPRAGRELEYPPIPLPEAPAPSDEPGATASVERPGRVAVVGAGPAGLQAAATLAAAGMRVDLYEAADAIGGQFQLAGSVPGKADFLETIRYFENLLPALGVRVITGTHAAASDLVGYAHVVVATGVLPRAVHVAGAELGHVMDYRQAFAEPSAVGRRVAIIGAGGIAVDLAHLLAEADPEREITIMRRSGRIGAGIGPSTRWAVLAELRAAGVRTLTGVVYGRITADGVEITDADGALELVPGDTVILAAGQEPHVTLASELAGEGVPHTVIGGARDASGLNAVRAFDDGLRAGTAVAALLTGAAAPAR</sequence>
<accession>A0A0B2APY1</accession>
<dbReference type="InterPro" id="IPR001155">
    <property type="entry name" value="OxRdtase_FMN_N"/>
</dbReference>
<feature type="domain" description="NADH:flavin oxidoreductase/NADH oxidase N-terminal" evidence="10">
    <location>
        <begin position="6"/>
        <end position="332"/>
    </location>
</feature>
<comment type="cofactor">
    <cofactor evidence="1">
        <name>FMN</name>
        <dbReference type="ChEBI" id="CHEBI:58210"/>
    </cofactor>
</comment>
<evidence type="ECO:0000256" key="7">
    <source>
        <dbReference type="ARBA" id="ARBA00023002"/>
    </source>
</evidence>
<dbReference type="Gene3D" id="3.20.20.70">
    <property type="entry name" value="Aldolase class I"/>
    <property type="match status" value="1"/>
</dbReference>
<dbReference type="Pfam" id="PF07992">
    <property type="entry name" value="Pyr_redox_2"/>
    <property type="match status" value="1"/>
</dbReference>
<dbReference type="GO" id="GO:0016491">
    <property type="term" value="F:oxidoreductase activity"/>
    <property type="evidence" value="ECO:0007669"/>
    <property type="project" value="UniProtKB-KW"/>
</dbReference>
<dbReference type="GO" id="GO:0010181">
    <property type="term" value="F:FMN binding"/>
    <property type="evidence" value="ECO:0007669"/>
    <property type="project" value="InterPro"/>
</dbReference>
<evidence type="ECO:0000256" key="8">
    <source>
        <dbReference type="ARBA" id="ARBA00023004"/>
    </source>
</evidence>
<evidence type="ECO:0000256" key="3">
    <source>
        <dbReference type="ARBA" id="ARBA00011048"/>
    </source>
</evidence>
<comment type="cofactor">
    <cofactor evidence="2">
        <name>[4Fe-4S] cluster</name>
        <dbReference type="ChEBI" id="CHEBI:49883"/>
    </cofactor>
</comment>
<organism evidence="12 13">
    <name type="scientific">Sinomonas humi</name>
    <dbReference type="NCBI Taxonomy" id="1338436"/>
    <lineage>
        <taxon>Bacteria</taxon>
        <taxon>Bacillati</taxon>
        <taxon>Actinomycetota</taxon>
        <taxon>Actinomycetes</taxon>
        <taxon>Micrococcales</taxon>
        <taxon>Micrococcaceae</taxon>
        <taxon>Sinomonas</taxon>
    </lineage>
</organism>
<protein>
    <submittedName>
        <fullName evidence="12">2,4-dienoyl-CoA reductase</fullName>
    </submittedName>
</protein>
<evidence type="ECO:0000259" key="10">
    <source>
        <dbReference type="Pfam" id="PF00724"/>
    </source>
</evidence>
<dbReference type="InterPro" id="IPR051793">
    <property type="entry name" value="NADH:flavin_oxidoreductase"/>
</dbReference>
<dbReference type="PANTHER" id="PTHR42917:SF2">
    <property type="entry name" value="2,4-DIENOYL-COA REDUCTASE [(2E)-ENOYL-COA-PRODUCING]"/>
    <property type="match status" value="1"/>
</dbReference>
<dbReference type="SUPFAM" id="SSF51395">
    <property type="entry name" value="FMN-linked oxidoreductases"/>
    <property type="match status" value="1"/>
</dbReference>
<gene>
    <name evidence="12" type="ORF">LK10_00940</name>
</gene>
<comment type="caution">
    <text evidence="12">The sequence shown here is derived from an EMBL/GenBank/DDBJ whole genome shotgun (WGS) entry which is preliminary data.</text>
</comment>
<dbReference type="RefSeq" id="WP_043119400.1">
    <property type="nucleotide sequence ID" value="NZ_JTDL01000013.1"/>
</dbReference>
<keyword evidence="7" id="KW-0560">Oxidoreductase</keyword>
<keyword evidence="8" id="KW-0408">Iron</keyword>
<evidence type="ECO:0000256" key="6">
    <source>
        <dbReference type="ARBA" id="ARBA00022723"/>
    </source>
</evidence>
<dbReference type="InterPro" id="IPR036188">
    <property type="entry name" value="FAD/NAD-bd_sf"/>
</dbReference>
<evidence type="ECO:0000313" key="12">
    <source>
        <dbReference type="EMBL" id="KHL05473.1"/>
    </source>
</evidence>
<reference evidence="12 13" key="1">
    <citation type="submission" date="2014-09" db="EMBL/GenBank/DDBJ databases">
        <title>Genome sequence of Sinomonas sp. MUSC 117.</title>
        <authorList>
            <person name="Lee L.-H."/>
        </authorList>
    </citation>
    <scope>NUCLEOTIDE SEQUENCE [LARGE SCALE GENOMIC DNA]</scope>
    <source>
        <strain evidence="12 13">MUSC 117</strain>
    </source>
</reference>
<keyword evidence="4" id="KW-0285">Flavoprotein</keyword>
<dbReference type="OrthoDB" id="3169239at2"/>
<keyword evidence="13" id="KW-1185">Reference proteome</keyword>
<dbReference type="PRINTS" id="PR00368">
    <property type="entry name" value="FADPNR"/>
</dbReference>
<name>A0A0B2APY1_9MICC</name>
<keyword evidence="6" id="KW-0479">Metal-binding</keyword>
<evidence type="ECO:0000256" key="9">
    <source>
        <dbReference type="ARBA" id="ARBA00023014"/>
    </source>
</evidence>
<proteinExistence type="inferred from homology"/>
<dbReference type="GO" id="GO:0046872">
    <property type="term" value="F:metal ion binding"/>
    <property type="evidence" value="ECO:0007669"/>
    <property type="project" value="UniProtKB-KW"/>
</dbReference>
<dbReference type="GO" id="GO:0051536">
    <property type="term" value="F:iron-sulfur cluster binding"/>
    <property type="evidence" value="ECO:0007669"/>
    <property type="project" value="UniProtKB-KW"/>
</dbReference>
<evidence type="ECO:0000256" key="2">
    <source>
        <dbReference type="ARBA" id="ARBA00001966"/>
    </source>
</evidence>
<comment type="similarity">
    <text evidence="3">In the N-terminal section; belongs to the NADH:flavin oxidoreductase/NADH oxidase family.</text>
</comment>
<evidence type="ECO:0000256" key="4">
    <source>
        <dbReference type="ARBA" id="ARBA00022630"/>
    </source>
</evidence>
<dbReference type="STRING" id="1338436.LK10_00940"/>
<dbReference type="EMBL" id="JTDL01000013">
    <property type="protein sequence ID" value="KHL05473.1"/>
    <property type="molecule type" value="Genomic_DNA"/>
</dbReference>
<dbReference type="InterPro" id="IPR023753">
    <property type="entry name" value="FAD/NAD-binding_dom"/>
</dbReference>
<evidence type="ECO:0000256" key="5">
    <source>
        <dbReference type="ARBA" id="ARBA00022643"/>
    </source>
</evidence>
<dbReference type="AlphaFoldDB" id="A0A0B2APY1"/>
<dbReference type="PANTHER" id="PTHR42917">
    <property type="entry name" value="2,4-DIENOYL-COA REDUCTASE"/>
    <property type="match status" value="1"/>
</dbReference>
<evidence type="ECO:0000259" key="11">
    <source>
        <dbReference type="Pfam" id="PF07992"/>
    </source>
</evidence>
<dbReference type="Gene3D" id="3.40.50.720">
    <property type="entry name" value="NAD(P)-binding Rossmann-like Domain"/>
    <property type="match status" value="2"/>
</dbReference>
<keyword evidence="5" id="KW-0288">FMN</keyword>
<dbReference type="Proteomes" id="UP000030982">
    <property type="component" value="Unassembled WGS sequence"/>
</dbReference>
<evidence type="ECO:0000256" key="1">
    <source>
        <dbReference type="ARBA" id="ARBA00001917"/>
    </source>
</evidence>
<keyword evidence="9" id="KW-0411">Iron-sulfur</keyword>
<evidence type="ECO:0000313" key="13">
    <source>
        <dbReference type="Proteomes" id="UP000030982"/>
    </source>
</evidence>
<dbReference type="Gene3D" id="3.50.50.60">
    <property type="entry name" value="FAD/NAD(P)-binding domain"/>
    <property type="match status" value="2"/>
</dbReference>
<feature type="domain" description="FAD/NAD(P)-binding" evidence="11">
    <location>
        <begin position="400"/>
        <end position="625"/>
    </location>
</feature>
<dbReference type="InterPro" id="IPR013785">
    <property type="entry name" value="Aldolase_TIM"/>
</dbReference>